<organism evidence="1 2">
    <name type="scientific">Aspergillus melleus</name>
    <dbReference type="NCBI Taxonomy" id="138277"/>
    <lineage>
        <taxon>Eukaryota</taxon>
        <taxon>Fungi</taxon>
        <taxon>Dikarya</taxon>
        <taxon>Ascomycota</taxon>
        <taxon>Pezizomycotina</taxon>
        <taxon>Eurotiomycetes</taxon>
        <taxon>Eurotiomycetidae</taxon>
        <taxon>Eurotiales</taxon>
        <taxon>Aspergillaceae</taxon>
        <taxon>Aspergillus</taxon>
        <taxon>Aspergillus subgen. Circumdati</taxon>
    </lineage>
</organism>
<sequence length="56" mass="6387">MKHLLFIAGLLAALTAAASMPPVERRDGNTEFDPDYVFKNKRDGNTESDLRYFVKR</sequence>
<accession>A0ACC3B2Q0</accession>
<dbReference type="EMBL" id="JAOPJF010000031">
    <property type="protein sequence ID" value="KAK1144407.1"/>
    <property type="molecule type" value="Genomic_DNA"/>
</dbReference>
<keyword evidence="2" id="KW-1185">Reference proteome</keyword>
<reference evidence="1 2" key="1">
    <citation type="journal article" date="2023" name="ACS Omega">
        <title>Identification of the Neoaspergillic Acid Biosynthesis Gene Cluster by Establishing an In Vitro CRISPR-Ribonucleoprotein Genetic System in Aspergillus melleus.</title>
        <authorList>
            <person name="Yuan B."/>
            <person name="Grau M.F."/>
            <person name="Murata R.M."/>
            <person name="Torok T."/>
            <person name="Venkateswaran K."/>
            <person name="Stajich J.E."/>
            <person name="Wang C.C.C."/>
        </authorList>
    </citation>
    <scope>NUCLEOTIDE SEQUENCE [LARGE SCALE GENOMIC DNA]</scope>
    <source>
        <strain evidence="1 2">IMV 1140</strain>
    </source>
</reference>
<proteinExistence type="predicted"/>
<evidence type="ECO:0000313" key="2">
    <source>
        <dbReference type="Proteomes" id="UP001177260"/>
    </source>
</evidence>
<evidence type="ECO:0000313" key="1">
    <source>
        <dbReference type="EMBL" id="KAK1144407.1"/>
    </source>
</evidence>
<comment type="caution">
    <text evidence="1">The sequence shown here is derived from an EMBL/GenBank/DDBJ whole genome shotgun (WGS) entry which is preliminary data.</text>
</comment>
<protein>
    <submittedName>
        <fullName evidence="1">Uncharacterized protein</fullName>
    </submittedName>
</protein>
<dbReference type="Proteomes" id="UP001177260">
    <property type="component" value="Unassembled WGS sequence"/>
</dbReference>
<name>A0ACC3B2Q0_9EURO</name>
<gene>
    <name evidence="1" type="ORF">N8T08_005560</name>
</gene>